<reference evidence="1" key="2">
    <citation type="journal article" date="2023" name="IMA Fungus">
        <title>Comparative genomic study of the Penicillium genus elucidates a diverse pangenome and 15 lateral gene transfer events.</title>
        <authorList>
            <person name="Petersen C."/>
            <person name="Sorensen T."/>
            <person name="Nielsen M.R."/>
            <person name="Sondergaard T.E."/>
            <person name="Sorensen J.L."/>
            <person name="Fitzpatrick D.A."/>
            <person name="Frisvad J.C."/>
            <person name="Nielsen K.L."/>
        </authorList>
    </citation>
    <scope>NUCLEOTIDE SEQUENCE</scope>
    <source>
        <strain evidence="1">IBT 21917</strain>
    </source>
</reference>
<dbReference type="AlphaFoldDB" id="A0A9W9I1C8"/>
<proteinExistence type="predicted"/>
<dbReference type="EMBL" id="JAPQKO010000005">
    <property type="protein sequence ID" value="KAJ5161556.1"/>
    <property type="molecule type" value="Genomic_DNA"/>
</dbReference>
<comment type="caution">
    <text evidence="1">The sequence shown here is derived from an EMBL/GenBank/DDBJ whole genome shotgun (WGS) entry which is preliminary data.</text>
</comment>
<organism evidence="1 2">
    <name type="scientific">Penicillium capsulatum</name>
    <dbReference type="NCBI Taxonomy" id="69766"/>
    <lineage>
        <taxon>Eukaryota</taxon>
        <taxon>Fungi</taxon>
        <taxon>Dikarya</taxon>
        <taxon>Ascomycota</taxon>
        <taxon>Pezizomycotina</taxon>
        <taxon>Eurotiomycetes</taxon>
        <taxon>Eurotiomycetidae</taxon>
        <taxon>Eurotiales</taxon>
        <taxon>Aspergillaceae</taxon>
        <taxon>Penicillium</taxon>
    </lineage>
</organism>
<dbReference type="Proteomes" id="UP001146351">
    <property type="component" value="Unassembled WGS sequence"/>
</dbReference>
<name>A0A9W9I1C8_9EURO</name>
<reference evidence="1" key="1">
    <citation type="submission" date="2022-11" db="EMBL/GenBank/DDBJ databases">
        <authorList>
            <person name="Petersen C."/>
        </authorList>
    </citation>
    <scope>NUCLEOTIDE SEQUENCE</scope>
    <source>
        <strain evidence="1">IBT 21917</strain>
    </source>
</reference>
<evidence type="ECO:0000313" key="1">
    <source>
        <dbReference type="EMBL" id="KAJ5161556.1"/>
    </source>
</evidence>
<protein>
    <submittedName>
        <fullName evidence="1">Uncharacterized protein</fullName>
    </submittedName>
</protein>
<evidence type="ECO:0000313" key="2">
    <source>
        <dbReference type="Proteomes" id="UP001146351"/>
    </source>
</evidence>
<accession>A0A9W9I1C8</accession>
<sequence length="551" mass="61640">MQNLLHGPNVLFYLRLYHQPAKAAPAKKLIEVLSYIKRYGGKIQSAGVVGFQGAIRFSSPVAYDALGLCLLKELGVYPTPWRAEGTSRMTEAFLAWTGHWQRRVLRLSIGSEVIFAWEEGSQPYYPPSWSSASRFNQLTAKEEANKYTAQEATNAAEELVECAMEVDEDEIENGQIVDEDNNNNTPSDPPGLQKIFQIKTGKNKGGCDAHQGDLRAWFSEAKEIAKAGLQAFSDASNGNKIAQETLKQFLGIDSSTPASDLEDTKSKSPLWLELIVWWLMTLIVRLLDVYDFLTGELNLDIGRPWLFCGSTWLEQKKRDDPSLTSSGDVKHTSQGNPLQIQNDPLYRDELWIKMEGKDVPSSWVPYWSSDLGTYIFDLDYAGKGYCTFTGNLATTPVSPPIVNLCPKSFTSTQMAQKLGGRRGNSARLQDLIPRSGTLFHELFHLVYGLYETPDASCMLIIDIPCSYDTNDSLDSLHTLLNALKSPNGVPKSLSLDEPDNTDQHYENVSKLTNLELVRENPETWVYFCVSYWYTLNQNVYFPNGKTGVSSG</sequence>
<keyword evidence="2" id="KW-1185">Reference proteome</keyword>
<dbReference type="OrthoDB" id="4259138at2759"/>
<gene>
    <name evidence="1" type="ORF">N7492_006948</name>
</gene>